<dbReference type="RefSeq" id="WP_054539096.1">
    <property type="nucleotide sequence ID" value="NZ_JACIEQ010000006.1"/>
</dbReference>
<dbReference type="GO" id="GO:0033388">
    <property type="term" value="P:putrescine biosynthetic process from arginine"/>
    <property type="evidence" value="ECO:0007669"/>
    <property type="project" value="TreeGrafter"/>
</dbReference>
<dbReference type="AlphaFoldDB" id="A0A840CK78"/>
<dbReference type="PANTHER" id="PTHR43674:SF2">
    <property type="entry name" value="BETA-UREIDOPROPIONASE"/>
    <property type="match status" value="1"/>
</dbReference>
<protein>
    <submittedName>
        <fullName evidence="3">Putative amidohydrolase</fullName>
    </submittedName>
</protein>
<dbReference type="InterPro" id="IPR003010">
    <property type="entry name" value="C-N_Hydrolase"/>
</dbReference>
<name>A0A840CK78_9RHOB</name>
<dbReference type="PANTHER" id="PTHR43674">
    <property type="entry name" value="NITRILASE C965.09-RELATED"/>
    <property type="match status" value="1"/>
</dbReference>
<dbReference type="Gene3D" id="3.60.110.10">
    <property type="entry name" value="Carbon-nitrogen hydrolase"/>
    <property type="match status" value="1"/>
</dbReference>
<keyword evidence="4" id="KW-1185">Reference proteome</keyword>
<dbReference type="InterPro" id="IPR036526">
    <property type="entry name" value="C-N_Hydrolase_sf"/>
</dbReference>
<proteinExistence type="predicted"/>
<gene>
    <name evidence="3" type="ORF">GGR17_003414</name>
</gene>
<dbReference type="Pfam" id="PF00795">
    <property type="entry name" value="CN_hydrolase"/>
    <property type="match status" value="1"/>
</dbReference>
<organism evidence="3 4">
    <name type="scientific">Actibacterium naphthalenivorans</name>
    <dbReference type="NCBI Taxonomy" id="1614693"/>
    <lineage>
        <taxon>Bacteria</taxon>
        <taxon>Pseudomonadati</taxon>
        <taxon>Pseudomonadota</taxon>
        <taxon>Alphaproteobacteria</taxon>
        <taxon>Rhodobacterales</taxon>
        <taxon>Roseobacteraceae</taxon>
        <taxon>Actibacterium</taxon>
    </lineage>
</organism>
<feature type="domain" description="CN hydrolase" evidence="2">
    <location>
        <begin position="5"/>
        <end position="249"/>
    </location>
</feature>
<evidence type="ECO:0000259" key="2">
    <source>
        <dbReference type="PROSITE" id="PS50263"/>
    </source>
</evidence>
<keyword evidence="1 3" id="KW-0378">Hydrolase</keyword>
<dbReference type="PROSITE" id="PS50263">
    <property type="entry name" value="CN_HYDROLASE"/>
    <property type="match status" value="1"/>
</dbReference>
<dbReference type="GO" id="GO:0050126">
    <property type="term" value="F:N-carbamoylputrescine amidase activity"/>
    <property type="evidence" value="ECO:0007669"/>
    <property type="project" value="TreeGrafter"/>
</dbReference>
<dbReference type="SUPFAM" id="SSF56317">
    <property type="entry name" value="Carbon-nitrogen hydrolase"/>
    <property type="match status" value="1"/>
</dbReference>
<evidence type="ECO:0000256" key="1">
    <source>
        <dbReference type="ARBA" id="ARBA00022801"/>
    </source>
</evidence>
<sequence length="291" mass="32135">MSRILTVGAAQIASETSGLDVNFAKHHDYVARAASIGVDLLVFPELSLVGHYGAEALLDVVMTRDDPRLLELSRAAGDMKIIVGFVEEARGAQFYNAAAVFQNGRLRYIHRKINLPSYGRLIETKYYAHGRFVDTHTMTEDWVLGLLICADLYNPALAHLAFLHGATLLTAPISSGREAVGDEFDNPLSWATTIQFYAMMYGAPVIMTNRVGREGDLSFWGGSRILDPFGRVLAQGGGDEELITARLDYADIRKARALLPTVRDSNLALVQRETNRLIDRLGVPDVVREEE</sequence>
<evidence type="ECO:0000313" key="4">
    <source>
        <dbReference type="Proteomes" id="UP000585681"/>
    </source>
</evidence>
<dbReference type="InterPro" id="IPR050345">
    <property type="entry name" value="Aliph_Amidase/BUP"/>
</dbReference>
<reference evidence="3" key="1">
    <citation type="submission" date="2020-08" db="EMBL/GenBank/DDBJ databases">
        <title>Genomic Encyclopedia of Type Strains, Phase IV (KMG-IV): sequencing the most valuable type-strain genomes for metagenomic binning, comparative biology and taxonomic classification.</title>
        <authorList>
            <person name="Goeker M."/>
        </authorList>
    </citation>
    <scope>NUCLEOTIDE SEQUENCE [LARGE SCALE GENOMIC DNA]</scope>
    <source>
        <strain evidence="3">DSM 105040</strain>
    </source>
</reference>
<dbReference type="EMBL" id="JACIEQ010000006">
    <property type="protein sequence ID" value="MBB4023579.1"/>
    <property type="molecule type" value="Genomic_DNA"/>
</dbReference>
<evidence type="ECO:0000313" key="3">
    <source>
        <dbReference type="EMBL" id="MBB4023579.1"/>
    </source>
</evidence>
<accession>A0A840CK78</accession>
<comment type="caution">
    <text evidence="3">The sequence shown here is derived from an EMBL/GenBank/DDBJ whole genome shotgun (WGS) entry which is preliminary data.</text>
</comment>
<dbReference type="Proteomes" id="UP000585681">
    <property type="component" value="Unassembled WGS sequence"/>
</dbReference>